<dbReference type="InterPro" id="IPR033749">
    <property type="entry name" value="Polyprenyl_synt_CS"/>
</dbReference>
<evidence type="ECO:0000256" key="1">
    <source>
        <dbReference type="ARBA" id="ARBA00001946"/>
    </source>
</evidence>
<keyword evidence="3 6" id="KW-0808">Transferase</keyword>
<dbReference type="SUPFAM" id="SSF48576">
    <property type="entry name" value="Terpenoid synthases"/>
    <property type="match status" value="1"/>
</dbReference>
<name>A0ABT2J3M2_9PSEU</name>
<dbReference type="PROSITE" id="PS00723">
    <property type="entry name" value="POLYPRENYL_SYNTHASE_1"/>
    <property type="match status" value="1"/>
</dbReference>
<dbReference type="InterPro" id="IPR008949">
    <property type="entry name" value="Isoprenoid_synthase_dom_sf"/>
</dbReference>
<comment type="caution">
    <text evidence="7">The sequence shown here is derived from an EMBL/GenBank/DDBJ whole genome shotgun (WGS) entry which is preliminary data.</text>
</comment>
<dbReference type="CDD" id="cd00685">
    <property type="entry name" value="Trans_IPPS_HT"/>
    <property type="match status" value="1"/>
</dbReference>
<proteinExistence type="inferred from homology"/>
<gene>
    <name evidence="7" type="ORF">JT362_02060</name>
</gene>
<evidence type="ECO:0000313" key="7">
    <source>
        <dbReference type="EMBL" id="MCT2581904.1"/>
    </source>
</evidence>
<keyword evidence="5" id="KW-0460">Magnesium</keyword>
<accession>A0ABT2J3M2</accession>
<dbReference type="PANTHER" id="PTHR12001">
    <property type="entry name" value="GERANYLGERANYL PYROPHOSPHATE SYNTHASE"/>
    <property type="match status" value="1"/>
</dbReference>
<evidence type="ECO:0000256" key="2">
    <source>
        <dbReference type="ARBA" id="ARBA00006706"/>
    </source>
</evidence>
<dbReference type="PROSITE" id="PS00444">
    <property type="entry name" value="POLYPRENYL_SYNTHASE_2"/>
    <property type="match status" value="1"/>
</dbReference>
<evidence type="ECO:0000256" key="5">
    <source>
        <dbReference type="ARBA" id="ARBA00022842"/>
    </source>
</evidence>
<dbReference type="Proteomes" id="UP001156441">
    <property type="component" value="Unassembled WGS sequence"/>
</dbReference>
<keyword evidence="8" id="KW-1185">Reference proteome</keyword>
<keyword evidence="4" id="KW-0479">Metal-binding</keyword>
<dbReference type="SFLD" id="SFLDS00005">
    <property type="entry name" value="Isoprenoid_Synthase_Type_I"/>
    <property type="match status" value="1"/>
</dbReference>
<protein>
    <submittedName>
        <fullName evidence="7">Polyprenyl synthetase family protein</fullName>
    </submittedName>
</protein>
<dbReference type="EMBL" id="JAFFZE010000004">
    <property type="protein sequence ID" value="MCT2581904.1"/>
    <property type="molecule type" value="Genomic_DNA"/>
</dbReference>
<evidence type="ECO:0000313" key="8">
    <source>
        <dbReference type="Proteomes" id="UP001156441"/>
    </source>
</evidence>
<sequence length="363" mass="39363">MMTSTVPGPDIAAAERITGSVRTRVDAVLAEFLAAKETGAPDQCLPPVVAAVRESLSGGKRLRPVFCHCGWLAGGGDPDAPPIARAGAALELFHSFTLIHDDIMDASDLRRGRPAMHRRLAELYRERVDRTAAERFGVNAAILVGDLCLVWSDELLHAAGFPPARLAEARPVLDTMRTEVMAGQYLDLERPGDDEWLSRAWRTIGLKTAGYTVERPLQVGATLAGADPAVLRSCTAYGRPLGEAFQLRDDLLGVFGDPGRTGKPVLDDLREGKPTVLMALTWERAARRDRDTLRDLHGDPHLDEAGGAVLRDIIRSTGADASVERLLRTRAEQAIAALFIAPVPPDVRQVLTDLAELVCSREH</sequence>
<evidence type="ECO:0000256" key="4">
    <source>
        <dbReference type="ARBA" id="ARBA00022723"/>
    </source>
</evidence>
<evidence type="ECO:0000256" key="6">
    <source>
        <dbReference type="RuleBase" id="RU004466"/>
    </source>
</evidence>
<dbReference type="Pfam" id="PF00348">
    <property type="entry name" value="polyprenyl_synt"/>
    <property type="match status" value="1"/>
</dbReference>
<comment type="cofactor">
    <cofactor evidence="1">
        <name>Mg(2+)</name>
        <dbReference type="ChEBI" id="CHEBI:18420"/>
    </cofactor>
</comment>
<dbReference type="InterPro" id="IPR000092">
    <property type="entry name" value="Polyprenyl_synt"/>
</dbReference>
<dbReference type="Gene3D" id="1.10.600.10">
    <property type="entry name" value="Farnesyl Diphosphate Synthase"/>
    <property type="match status" value="1"/>
</dbReference>
<organism evidence="7 8">
    <name type="scientific">Actinophytocola gossypii</name>
    <dbReference type="NCBI Taxonomy" id="2812003"/>
    <lineage>
        <taxon>Bacteria</taxon>
        <taxon>Bacillati</taxon>
        <taxon>Actinomycetota</taxon>
        <taxon>Actinomycetes</taxon>
        <taxon>Pseudonocardiales</taxon>
        <taxon>Pseudonocardiaceae</taxon>
    </lineage>
</organism>
<evidence type="ECO:0000256" key="3">
    <source>
        <dbReference type="ARBA" id="ARBA00022679"/>
    </source>
</evidence>
<comment type="similarity">
    <text evidence="2 6">Belongs to the FPP/GGPP synthase family.</text>
</comment>
<reference evidence="7 8" key="1">
    <citation type="submission" date="2021-02" db="EMBL/GenBank/DDBJ databases">
        <title>Actinophytocola xerophila sp. nov., isolated from soil of cotton cropping field.</title>
        <authorList>
            <person name="Huang R."/>
            <person name="Chen X."/>
            <person name="Ge X."/>
            <person name="Liu W."/>
        </authorList>
    </citation>
    <scope>NUCLEOTIDE SEQUENCE [LARGE SCALE GENOMIC DNA]</scope>
    <source>
        <strain evidence="7 8">S1-96</strain>
    </source>
</reference>
<dbReference type="PANTHER" id="PTHR12001:SF85">
    <property type="entry name" value="SHORT CHAIN ISOPRENYL DIPHOSPHATE SYNTHASE"/>
    <property type="match status" value="1"/>
</dbReference>